<organism evidence="1 2">
    <name type="scientific">Lapidilactobacillus achengensis</name>
    <dbReference type="NCBI Taxonomy" id="2486000"/>
    <lineage>
        <taxon>Bacteria</taxon>
        <taxon>Bacillati</taxon>
        <taxon>Bacillota</taxon>
        <taxon>Bacilli</taxon>
        <taxon>Lactobacillales</taxon>
        <taxon>Lactobacillaceae</taxon>
        <taxon>Lapidilactobacillus</taxon>
    </lineage>
</organism>
<protein>
    <recommendedName>
        <fullName evidence="3">WxL domain-containing protein</fullName>
    </recommendedName>
</protein>
<evidence type="ECO:0000313" key="1">
    <source>
        <dbReference type="EMBL" id="MFC6315414.1"/>
    </source>
</evidence>
<comment type="caution">
    <text evidence="1">The sequence shown here is derived from an EMBL/GenBank/DDBJ whole genome shotgun (WGS) entry which is preliminary data.</text>
</comment>
<keyword evidence="2" id="KW-1185">Reference proteome</keyword>
<name>A0ABW1UNC1_9LACO</name>
<evidence type="ECO:0000313" key="2">
    <source>
        <dbReference type="Proteomes" id="UP001596310"/>
    </source>
</evidence>
<dbReference type="EMBL" id="JBHSSM010000017">
    <property type="protein sequence ID" value="MFC6315414.1"/>
    <property type="molecule type" value="Genomic_DNA"/>
</dbReference>
<reference evidence="2" key="1">
    <citation type="journal article" date="2019" name="Int. J. Syst. Evol. Microbiol.">
        <title>The Global Catalogue of Microorganisms (GCM) 10K type strain sequencing project: providing services to taxonomists for standard genome sequencing and annotation.</title>
        <authorList>
            <consortium name="The Broad Institute Genomics Platform"/>
            <consortium name="The Broad Institute Genome Sequencing Center for Infectious Disease"/>
            <person name="Wu L."/>
            <person name="Ma J."/>
        </authorList>
    </citation>
    <scope>NUCLEOTIDE SEQUENCE [LARGE SCALE GENOMIC DNA]</scope>
    <source>
        <strain evidence="2">CCM 8897</strain>
    </source>
</reference>
<sequence length="843" mass="92867">MWRRFVHYFKIKTADDAKNRLNSQSVSPRLSVKRQWVLFACPIIFAAFFGGQTNTQVTAVPFPTDTTNNYLLGVGSYFSAFAADDLVINPSSITQFEGRYAGKNISVSTDIYNWGDTYHWFDLKRFAPALVTNRVNDNLFHLLNTEAIIRPGSDPQAPTYIQAVINNLTIPTDQSVDNDSLIWKRLIEVPTNQESTDMKDRTYQKVGQVDYFKDNANSMATAYQQQTGETISLDPTDDDASNYFTAAASQINEISKYYQSFTANQEVVANFTPAKAEPEVTDATTPEIGATLSGGDTADPILTINLPADYQTSYSKKPPLIFANLSGKPQNITININGLATEMNLNAEEEGQGHEIYPAFKYAPYIIFNWNGITDTMSFGWGGKFTFNVTDQNGSEVKADEATKAALSEAGLSENLATGVTNNQVLSSRILHNFPTATTSDGNFLLIQNSDADGNFSGSVLAPNASFKIGNAQTYFFGNVISGKNVTIENNMKPVRVISGNFNVSELPTDTVEEIDPNLRLTKVTVSQGEKNTSSVSFDGKKAGAEYNADYLTGPLNLSLSLHPNQIDYQIFYRFLAGATPGWHQLELPKHDYQEETNELTDFKVADLAGYQAGIQPTTTTNGLSAREAASFDPLTLKDGNGQVLEAKTLGVQLARNNQLELVVVPKHELNGSNAVITATNLDDFLQRTGEKYPPFLLTLSEAGNLQVTLPNYFPWVQETTGSFSAQLPVTIRNDWNLPVTLDLERNEDETLLNALKSDESGTYSIFDQDIQVQLGSDSNSLTKTNQVFPVLPTAPPQPFSGNVSVNLTIPATIAQKLMRQKYRVPLRWTLSYETQQKTADSS</sequence>
<dbReference type="Proteomes" id="UP001596310">
    <property type="component" value="Unassembled WGS sequence"/>
</dbReference>
<dbReference type="RefSeq" id="WP_125597719.1">
    <property type="nucleotide sequence ID" value="NZ_JBHSSM010000017.1"/>
</dbReference>
<proteinExistence type="predicted"/>
<accession>A0ABW1UNC1</accession>
<evidence type="ECO:0008006" key="3">
    <source>
        <dbReference type="Google" id="ProtNLM"/>
    </source>
</evidence>
<gene>
    <name evidence="1" type="ORF">ACFQHW_07555</name>
</gene>